<name>A0A5E8CLD3_9ZZZZ</name>
<dbReference type="AlphaFoldDB" id="A0A5E8CLD3"/>
<proteinExistence type="predicted"/>
<dbReference type="EMBL" id="CABVLZ010000002">
    <property type="protein sequence ID" value="VVU94785.1"/>
    <property type="molecule type" value="Genomic_DNA"/>
</dbReference>
<reference evidence="1" key="1">
    <citation type="submission" date="2019-09" db="EMBL/GenBank/DDBJ databases">
        <authorList>
            <person name="Needham M D."/>
        </authorList>
    </citation>
    <scope>NUCLEOTIDE SEQUENCE</scope>
</reference>
<sequence>MLYSHILADTVNLLHLTGMTLVSSMPLLPFIEDAFPEIDKLPPKTYIYLSIPQLLVLISYKFKDDICLLSEVEHYLNPTKYEIYTIEKSTKNGLIYAFLSTLAPVFFHKRRHRYLIFGSYYAYIIYSLIKTLI</sequence>
<accession>A0A5E8CLD3</accession>
<protein>
    <submittedName>
        <fullName evidence="1">Uncharacterized protein</fullName>
    </submittedName>
</protein>
<gene>
    <name evidence="1" type="ORF">CPAV1605_510</name>
</gene>
<organism evidence="1">
    <name type="scientific">seawater metagenome</name>
    <dbReference type="NCBI Taxonomy" id="1561972"/>
    <lineage>
        <taxon>unclassified sequences</taxon>
        <taxon>metagenomes</taxon>
        <taxon>ecological metagenomes</taxon>
    </lineage>
</organism>
<evidence type="ECO:0000313" key="1">
    <source>
        <dbReference type="EMBL" id="VVU94785.1"/>
    </source>
</evidence>